<proteinExistence type="inferred from homology"/>
<dbReference type="InterPro" id="IPR050251">
    <property type="entry name" value="HpcH-HpaI_aldolase"/>
</dbReference>
<dbReference type="Gramene" id="AUR62007042-RA">
    <property type="protein sequence ID" value="AUR62007042-RA:cds"/>
    <property type="gene ID" value="AUR62007042"/>
</dbReference>
<evidence type="ECO:0000256" key="3">
    <source>
        <dbReference type="ARBA" id="ARBA00023239"/>
    </source>
</evidence>
<name>A0A803L5A3_CHEQI</name>
<dbReference type="EnsemblPlants" id="AUR62007042-RA">
    <property type="protein sequence ID" value="AUR62007042-RA:cds"/>
    <property type="gene ID" value="AUR62007042"/>
</dbReference>
<dbReference type="Gene3D" id="3.20.20.60">
    <property type="entry name" value="Phosphoenolpyruvate-binding domains"/>
    <property type="match status" value="1"/>
</dbReference>
<reference evidence="5" key="2">
    <citation type="submission" date="2021-03" db="UniProtKB">
        <authorList>
            <consortium name="EnsemblPlants"/>
        </authorList>
    </citation>
    <scope>IDENTIFICATION</scope>
</reference>
<keyword evidence="3" id="KW-0456">Lyase</keyword>
<dbReference type="SUPFAM" id="SSF51621">
    <property type="entry name" value="Phosphoenolpyruvate/pyruvate domain"/>
    <property type="match status" value="1"/>
</dbReference>
<dbReference type="PANTHER" id="PTHR30502">
    <property type="entry name" value="2-KETO-3-DEOXY-L-RHAMNONATE ALDOLASE"/>
    <property type="match status" value="1"/>
</dbReference>
<dbReference type="PANTHER" id="PTHR30502:SF0">
    <property type="entry name" value="PHOSPHOENOLPYRUVATE CARBOXYLASE FAMILY PROTEIN"/>
    <property type="match status" value="1"/>
</dbReference>
<keyword evidence="2" id="KW-0479">Metal-binding</keyword>
<protein>
    <recommendedName>
        <fullName evidence="4">HpcH/HpaI aldolase/citrate lyase domain-containing protein</fullName>
    </recommendedName>
</protein>
<dbReference type="InterPro" id="IPR005000">
    <property type="entry name" value="Aldolase/citrate-lyase_domain"/>
</dbReference>
<evidence type="ECO:0000313" key="5">
    <source>
        <dbReference type="EnsemblPlants" id="AUR62007042-RA:cds"/>
    </source>
</evidence>
<dbReference type="GO" id="GO:0046872">
    <property type="term" value="F:metal ion binding"/>
    <property type="evidence" value="ECO:0007669"/>
    <property type="project" value="UniProtKB-KW"/>
</dbReference>
<evidence type="ECO:0000259" key="4">
    <source>
        <dbReference type="Pfam" id="PF03328"/>
    </source>
</evidence>
<accession>A0A803L5A3</accession>
<dbReference type="AlphaFoldDB" id="A0A803L5A3"/>
<keyword evidence="6" id="KW-1185">Reference proteome</keyword>
<feature type="domain" description="HpcH/HpaI aldolase/citrate lyase" evidence="4">
    <location>
        <begin position="23"/>
        <end position="254"/>
    </location>
</feature>
<dbReference type="InterPro" id="IPR040442">
    <property type="entry name" value="Pyrv_kinase-like_dom_sf"/>
</dbReference>
<dbReference type="GO" id="GO:0016832">
    <property type="term" value="F:aldehyde-lyase activity"/>
    <property type="evidence" value="ECO:0007669"/>
    <property type="project" value="TreeGrafter"/>
</dbReference>
<dbReference type="Proteomes" id="UP000596660">
    <property type="component" value="Unplaced"/>
</dbReference>
<dbReference type="OMA" id="WNRVDDY"/>
<comment type="similarity">
    <text evidence="1">Belongs to the HpcH/HpaI aldolase family.</text>
</comment>
<organism evidence="5 6">
    <name type="scientific">Chenopodium quinoa</name>
    <name type="common">Quinoa</name>
    <dbReference type="NCBI Taxonomy" id="63459"/>
    <lineage>
        <taxon>Eukaryota</taxon>
        <taxon>Viridiplantae</taxon>
        <taxon>Streptophyta</taxon>
        <taxon>Embryophyta</taxon>
        <taxon>Tracheophyta</taxon>
        <taxon>Spermatophyta</taxon>
        <taxon>Magnoliopsida</taxon>
        <taxon>eudicotyledons</taxon>
        <taxon>Gunneridae</taxon>
        <taxon>Pentapetalae</taxon>
        <taxon>Caryophyllales</taxon>
        <taxon>Chenopodiaceae</taxon>
        <taxon>Chenopodioideae</taxon>
        <taxon>Atripliceae</taxon>
        <taxon>Chenopodium</taxon>
    </lineage>
</organism>
<dbReference type="SMR" id="A0A803L5A3"/>
<evidence type="ECO:0000256" key="1">
    <source>
        <dbReference type="ARBA" id="ARBA00005568"/>
    </source>
</evidence>
<dbReference type="GO" id="GO:0005737">
    <property type="term" value="C:cytoplasm"/>
    <property type="evidence" value="ECO:0007669"/>
    <property type="project" value="TreeGrafter"/>
</dbReference>
<evidence type="ECO:0000256" key="2">
    <source>
        <dbReference type="ARBA" id="ARBA00022723"/>
    </source>
</evidence>
<reference evidence="5" key="1">
    <citation type="journal article" date="2017" name="Nature">
        <title>The genome of Chenopodium quinoa.</title>
        <authorList>
            <person name="Jarvis D.E."/>
            <person name="Ho Y.S."/>
            <person name="Lightfoot D.J."/>
            <person name="Schmoeckel S.M."/>
            <person name="Li B."/>
            <person name="Borm T.J.A."/>
            <person name="Ohyanagi H."/>
            <person name="Mineta K."/>
            <person name="Michell C.T."/>
            <person name="Saber N."/>
            <person name="Kharbatia N.M."/>
            <person name="Rupper R.R."/>
            <person name="Sharp A.R."/>
            <person name="Dally N."/>
            <person name="Boughton B.A."/>
            <person name="Woo Y.H."/>
            <person name="Gao G."/>
            <person name="Schijlen E.G.W.M."/>
            <person name="Guo X."/>
            <person name="Momin A.A."/>
            <person name="Negrao S."/>
            <person name="Al-Babili S."/>
            <person name="Gehring C."/>
            <person name="Roessner U."/>
            <person name="Jung C."/>
            <person name="Murphy K."/>
            <person name="Arold S.T."/>
            <person name="Gojobori T."/>
            <person name="van der Linden C.G."/>
            <person name="van Loo E.N."/>
            <person name="Jellen E.N."/>
            <person name="Maughan P.J."/>
            <person name="Tester M."/>
        </authorList>
    </citation>
    <scope>NUCLEOTIDE SEQUENCE [LARGE SCALE GENOMIC DNA]</scope>
    <source>
        <strain evidence="5">cv. PI 614886</strain>
    </source>
</reference>
<sequence length="267" mass="29213">MATSVSPPIPSLKSRLRKGDCLYGLFFDSFSPTIAQISGHAGYDFIVIDMEHGFGGISEALSCLNALAASQTPAILRLPECSAMWAKKALDLGPQGLMFPMIHTPELAKEAVSYCRYPQAGIRGVAHPITRASKYGLDPTYLDWCEEELLIMCQVESEEAVHKIQEITAVDGLDCIMLGPTDLSANMGYIRDPGNENAVKMVQTVENAVLGMKPKGDKRVYLAGFAMPHDEHSELKKRGYHMVCGAVDIVLYRDAAVKDVLKFKTTV</sequence>
<dbReference type="InterPro" id="IPR015813">
    <property type="entry name" value="Pyrv/PenolPyrv_kinase-like_dom"/>
</dbReference>
<dbReference type="Pfam" id="PF03328">
    <property type="entry name" value="HpcH_HpaI"/>
    <property type="match status" value="1"/>
</dbReference>
<evidence type="ECO:0000313" key="6">
    <source>
        <dbReference type="Proteomes" id="UP000596660"/>
    </source>
</evidence>